<feature type="transmembrane region" description="Helical" evidence="1">
    <location>
        <begin position="217"/>
        <end position="238"/>
    </location>
</feature>
<keyword evidence="1" id="KW-0812">Transmembrane</keyword>
<dbReference type="EMBL" id="UIDD01000008">
    <property type="protein sequence ID" value="SUQ63846.1"/>
    <property type="molecule type" value="Genomic_DNA"/>
</dbReference>
<protein>
    <submittedName>
        <fullName evidence="2">Membrane protein</fullName>
    </submittedName>
</protein>
<feature type="transmembrane region" description="Helical" evidence="1">
    <location>
        <begin position="147"/>
        <end position="171"/>
    </location>
</feature>
<accession>A0A380T2V5</accession>
<keyword evidence="1" id="KW-0472">Membrane</keyword>
<organism evidence="2 3">
    <name type="scientific">Pseudomonas wadenswilerensis</name>
    <dbReference type="NCBI Taxonomy" id="1785161"/>
    <lineage>
        <taxon>Bacteria</taxon>
        <taxon>Pseudomonadati</taxon>
        <taxon>Pseudomonadota</taxon>
        <taxon>Gammaproteobacteria</taxon>
        <taxon>Pseudomonadales</taxon>
        <taxon>Pseudomonadaceae</taxon>
        <taxon>Pseudomonas</taxon>
    </lineage>
</organism>
<evidence type="ECO:0000256" key="1">
    <source>
        <dbReference type="SAM" id="Phobius"/>
    </source>
</evidence>
<name>A0A380T2V5_9PSED</name>
<reference evidence="3" key="1">
    <citation type="submission" date="2018-07" db="EMBL/GenBank/DDBJ databases">
        <authorList>
            <person name="Blom J."/>
        </authorList>
    </citation>
    <scope>NUCLEOTIDE SEQUENCE [LARGE SCALE GENOMIC DNA]</scope>
    <source>
        <strain evidence="3">CCOS 864</strain>
    </source>
</reference>
<dbReference type="Proteomes" id="UP000255177">
    <property type="component" value="Unassembled WGS sequence"/>
</dbReference>
<evidence type="ECO:0000313" key="3">
    <source>
        <dbReference type="Proteomes" id="UP000255177"/>
    </source>
</evidence>
<sequence>MSQLEPIPEGNSSLREYARQLSDGLLWINDRAWPLGGCLLFLSGLYLHQYIQVEKIPLSITSGAVITALPIMFAMMIFVIVVLSTNILLPTMVLFQRLDAKGRRLADQLEGKSRGAVSLAWLAGSLALALFLAFSGYFVIQIGPMDWYWLVLLPVGLIAVATFVGFIHWLVPTDLDKPERGEFYTIALCSAGLQLLVLLQVTAVVETLVGELAGSASTFLPIMALEVLVLVIVQVLMVAMMVHFHRQKNVFRPLMVSFTLLLMVVGLFPEAAAKIGGYALQVSGSGGRTCIVLNTEQGPTESMKILAEADGIYYARPITATTKELQLIRRDTVKGFDECAKPKPAQP</sequence>
<keyword evidence="3" id="KW-1185">Reference proteome</keyword>
<dbReference type="RefSeq" id="WP_115087461.1">
    <property type="nucleotide sequence ID" value="NZ_CBCSFG010000024.1"/>
</dbReference>
<feature type="transmembrane region" description="Helical" evidence="1">
    <location>
        <begin position="71"/>
        <end position="95"/>
    </location>
</feature>
<dbReference type="AlphaFoldDB" id="A0A380T2V5"/>
<proteinExistence type="predicted"/>
<feature type="transmembrane region" description="Helical" evidence="1">
    <location>
        <begin position="250"/>
        <end position="268"/>
    </location>
</feature>
<feature type="transmembrane region" description="Helical" evidence="1">
    <location>
        <begin position="116"/>
        <end position="141"/>
    </location>
</feature>
<evidence type="ECO:0000313" key="2">
    <source>
        <dbReference type="EMBL" id="SUQ63846.1"/>
    </source>
</evidence>
<gene>
    <name evidence="2" type="ORF">CCOS864_03300</name>
</gene>
<feature type="transmembrane region" description="Helical" evidence="1">
    <location>
        <begin position="183"/>
        <end position="205"/>
    </location>
</feature>
<keyword evidence="1" id="KW-1133">Transmembrane helix</keyword>